<sequence>MDLISRRIQETMNAMRFLPTIFAWILISVDLLSRFVLLSLISIHFLLTHMLRFMVAHDGYLFSEEKKVIVLSPPPKELVRARANIIPRPLGCWKPVCDVDGVPSGSMKQVSFRFQRCNGEAVHMQGMLCIERFDSTCIYRVYYEGHESVFDAAGCVAQGDEVAGLLYLPTLCNSRIQDLYGQSKRHGMKVVGLRADYSTNKDSLQFLQFVVRVGYSGEEMAEGIRFQDDFEKAIRSGTNSTSD</sequence>
<organism evidence="2 3">
    <name type="scientific">Seminavis robusta</name>
    <dbReference type="NCBI Taxonomy" id="568900"/>
    <lineage>
        <taxon>Eukaryota</taxon>
        <taxon>Sar</taxon>
        <taxon>Stramenopiles</taxon>
        <taxon>Ochrophyta</taxon>
        <taxon>Bacillariophyta</taxon>
        <taxon>Bacillariophyceae</taxon>
        <taxon>Bacillariophycidae</taxon>
        <taxon>Naviculales</taxon>
        <taxon>Naviculaceae</taxon>
        <taxon>Seminavis</taxon>
    </lineage>
</organism>
<dbReference type="AlphaFoldDB" id="A0A9N8HN47"/>
<keyword evidence="1" id="KW-0812">Transmembrane</keyword>
<protein>
    <submittedName>
        <fullName evidence="2">Uncharacterized protein</fullName>
    </submittedName>
</protein>
<gene>
    <name evidence="2" type="ORF">SEMRO_960_G224870.1</name>
</gene>
<keyword evidence="1" id="KW-0472">Membrane</keyword>
<evidence type="ECO:0000256" key="1">
    <source>
        <dbReference type="SAM" id="Phobius"/>
    </source>
</evidence>
<proteinExistence type="predicted"/>
<comment type="caution">
    <text evidence="2">The sequence shown here is derived from an EMBL/GenBank/DDBJ whole genome shotgun (WGS) entry which is preliminary data.</text>
</comment>
<name>A0A9N8HN47_9STRA</name>
<evidence type="ECO:0000313" key="3">
    <source>
        <dbReference type="Proteomes" id="UP001153069"/>
    </source>
</evidence>
<dbReference type="EMBL" id="CAICTM010000958">
    <property type="protein sequence ID" value="CAB9518742.1"/>
    <property type="molecule type" value="Genomic_DNA"/>
</dbReference>
<reference evidence="2" key="1">
    <citation type="submission" date="2020-06" db="EMBL/GenBank/DDBJ databases">
        <authorList>
            <consortium name="Plant Systems Biology data submission"/>
        </authorList>
    </citation>
    <scope>NUCLEOTIDE SEQUENCE</scope>
    <source>
        <strain evidence="2">D6</strain>
    </source>
</reference>
<accession>A0A9N8HN47</accession>
<feature type="transmembrane region" description="Helical" evidence="1">
    <location>
        <begin position="21"/>
        <end position="47"/>
    </location>
</feature>
<evidence type="ECO:0000313" key="2">
    <source>
        <dbReference type="EMBL" id="CAB9518742.1"/>
    </source>
</evidence>
<keyword evidence="1" id="KW-1133">Transmembrane helix</keyword>
<keyword evidence="3" id="KW-1185">Reference proteome</keyword>
<dbReference type="Proteomes" id="UP001153069">
    <property type="component" value="Unassembled WGS sequence"/>
</dbReference>